<dbReference type="GO" id="GO:0008878">
    <property type="term" value="F:glucose-1-phosphate adenylyltransferase activity"/>
    <property type="evidence" value="ECO:0007669"/>
    <property type="project" value="UniProtKB-EC"/>
</dbReference>
<reference evidence="13" key="1">
    <citation type="journal article" date="2019" name="Int. J. Syst. Evol. Microbiol.">
        <title>The Global Catalogue of Microorganisms (GCM) 10K type strain sequencing project: providing services to taxonomists for standard genome sequencing and annotation.</title>
        <authorList>
            <consortium name="The Broad Institute Genomics Platform"/>
            <consortium name="The Broad Institute Genome Sequencing Center for Infectious Disease"/>
            <person name="Wu L."/>
            <person name="Ma J."/>
        </authorList>
    </citation>
    <scope>NUCLEOTIDE SEQUENCE [LARGE SCALE GENOMIC DNA]</scope>
    <source>
        <strain evidence="13">KACC 14058</strain>
    </source>
</reference>
<dbReference type="RefSeq" id="WP_390197654.1">
    <property type="nucleotide sequence ID" value="NZ_JBHSDV010000001.1"/>
</dbReference>
<comment type="pathway">
    <text evidence="9">Glycan biosynthesis; glycogen biosynthesis.</text>
</comment>
<dbReference type="InterPro" id="IPR005836">
    <property type="entry name" value="ADP_Glu_pyroP_CS"/>
</dbReference>
<proteinExistence type="inferred from homology"/>
<evidence type="ECO:0000256" key="7">
    <source>
        <dbReference type="ARBA" id="ARBA00023056"/>
    </source>
</evidence>
<keyword evidence="8 9" id="KW-0119">Carbohydrate metabolism</keyword>
<feature type="site" description="Could play a key role in the communication between the regulatory and the substrate sites" evidence="9">
    <location>
        <position position="59"/>
    </location>
</feature>
<dbReference type="SUPFAM" id="SSF51161">
    <property type="entry name" value="Trimeric LpxA-like enzymes"/>
    <property type="match status" value="1"/>
</dbReference>
<dbReference type="Gene3D" id="3.90.550.10">
    <property type="entry name" value="Spore Coat Polysaccharide Biosynthesis Protein SpsA, Chain A"/>
    <property type="match status" value="1"/>
</dbReference>
<dbReference type="InterPro" id="IPR011004">
    <property type="entry name" value="Trimer_LpxA-like_sf"/>
</dbReference>
<keyword evidence="6 9" id="KW-0067">ATP-binding</keyword>
<protein>
    <recommendedName>
        <fullName evidence="9">Glucose-1-phosphate adenylyltransferase</fullName>
        <ecNumber evidence="9">2.7.7.27</ecNumber>
    </recommendedName>
    <alternativeName>
        <fullName evidence="9">ADP-glucose pyrophosphorylase</fullName>
        <shortName evidence="9">ADPGlc PPase</shortName>
    </alternativeName>
    <alternativeName>
        <fullName evidence="9">ADP-glucose synthase</fullName>
    </alternativeName>
</protein>
<dbReference type="Pfam" id="PF00483">
    <property type="entry name" value="NTP_transferase"/>
    <property type="match status" value="1"/>
</dbReference>
<feature type="binding site" evidence="9">
    <location>
        <position position="190"/>
    </location>
    <ligand>
        <name>alpha-D-glucose 1-phosphate</name>
        <dbReference type="ChEBI" id="CHEBI:58601"/>
    </ligand>
</feature>
<keyword evidence="3 9" id="KW-0808">Transferase</keyword>
<feature type="site" description="Could play a key role in the communication between the regulatory and the substrate sites" evidence="9">
    <location>
        <position position="98"/>
    </location>
</feature>
<dbReference type="InterPro" id="IPR023049">
    <property type="entry name" value="GlgC_bac"/>
</dbReference>
<dbReference type="Pfam" id="PF24894">
    <property type="entry name" value="Hexapep_GlmU"/>
    <property type="match status" value="1"/>
</dbReference>
<organism evidence="12 13">
    <name type="scientific">Gracilibacillus marinus</name>
    <dbReference type="NCBI Taxonomy" id="630535"/>
    <lineage>
        <taxon>Bacteria</taxon>
        <taxon>Bacillati</taxon>
        <taxon>Bacillota</taxon>
        <taxon>Bacilli</taxon>
        <taxon>Bacillales</taxon>
        <taxon>Bacillaceae</taxon>
        <taxon>Gracilibacillus</taxon>
    </lineage>
</organism>
<feature type="domain" description="Glucose-1-phosphate adenylyltransferase/Bifunctional protein GlmU-like C-terminal hexapeptide" evidence="11">
    <location>
        <begin position="288"/>
        <end position="358"/>
    </location>
</feature>
<keyword evidence="7 9" id="KW-0320">Glycogen biosynthesis</keyword>
<comment type="function">
    <text evidence="9">Involved in the biosynthesis of ADP-glucose, a building block required for the elongation reactions to produce glycogen. Catalyzes the reaction between ATP and alpha-D-glucose 1-phosphate (G1P) to produce pyrophosphate and ADP-Glc.</text>
</comment>
<gene>
    <name evidence="9" type="primary">glgC</name>
    <name evidence="12" type="ORF">ACFOZ1_07180</name>
</gene>
<evidence type="ECO:0000256" key="9">
    <source>
        <dbReference type="HAMAP-Rule" id="MF_00624"/>
    </source>
</evidence>
<dbReference type="CDD" id="cd04651">
    <property type="entry name" value="LbH_G1P_AT_C"/>
    <property type="match status" value="1"/>
</dbReference>
<evidence type="ECO:0000256" key="8">
    <source>
        <dbReference type="ARBA" id="ARBA00023277"/>
    </source>
</evidence>
<dbReference type="PANTHER" id="PTHR43523">
    <property type="entry name" value="GLUCOSE-1-PHOSPHATE ADENYLYLTRANSFERASE-RELATED"/>
    <property type="match status" value="1"/>
</dbReference>
<accession>A0ABV8VX39</accession>
<dbReference type="EMBL" id="JBHSDV010000001">
    <property type="protein sequence ID" value="MFC4387595.1"/>
    <property type="molecule type" value="Genomic_DNA"/>
</dbReference>
<dbReference type="PROSITE" id="PS00810">
    <property type="entry name" value="ADP_GLC_PYROPHOSPH_3"/>
    <property type="match status" value="1"/>
</dbReference>
<dbReference type="PROSITE" id="PS00808">
    <property type="entry name" value="ADP_GLC_PYROPHOSPH_1"/>
    <property type="match status" value="1"/>
</dbReference>
<keyword evidence="13" id="KW-1185">Reference proteome</keyword>
<feature type="binding site" evidence="9">
    <location>
        <begin position="179"/>
        <end position="180"/>
    </location>
    <ligand>
        <name>alpha-D-glucose 1-phosphate</name>
        <dbReference type="ChEBI" id="CHEBI:58601"/>
    </ligand>
</feature>
<evidence type="ECO:0000256" key="3">
    <source>
        <dbReference type="ARBA" id="ARBA00022679"/>
    </source>
</evidence>
<comment type="catalytic activity">
    <reaction evidence="9">
        <text>alpha-D-glucose 1-phosphate + ATP + H(+) = ADP-alpha-D-glucose + diphosphate</text>
        <dbReference type="Rhea" id="RHEA:12120"/>
        <dbReference type="ChEBI" id="CHEBI:15378"/>
        <dbReference type="ChEBI" id="CHEBI:30616"/>
        <dbReference type="ChEBI" id="CHEBI:33019"/>
        <dbReference type="ChEBI" id="CHEBI:57498"/>
        <dbReference type="ChEBI" id="CHEBI:58601"/>
        <dbReference type="EC" id="2.7.7.27"/>
    </reaction>
</comment>
<dbReference type="Gene3D" id="2.160.10.10">
    <property type="entry name" value="Hexapeptide repeat proteins"/>
    <property type="match status" value="1"/>
</dbReference>
<dbReference type="CDD" id="cd02508">
    <property type="entry name" value="ADP_Glucose_PP"/>
    <property type="match status" value="1"/>
</dbReference>
<evidence type="ECO:0000313" key="12">
    <source>
        <dbReference type="EMBL" id="MFC4387595.1"/>
    </source>
</evidence>
<keyword evidence="5 9" id="KW-0547">Nucleotide-binding</keyword>
<evidence type="ECO:0000256" key="5">
    <source>
        <dbReference type="ARBA" id="ARBA00022741"/>
    </source>
</evidence>
<comment type="subunit">
    <text evidence="9">Homotetramer.</text>
</comment>
<evidence type="ECO:0000256" key="2">
    <source>
        <dbReference type="ARBA" id="ARBA00022600"/>
    </source>
</evidence>
<dbReference type="NCBIfam" id="NF003670">
    <property type="entry name" value="PRK05293.1"/>
    <property type="match status" value="1"/>
</dbReference>
<comment type="caution">
    <text evidence="12">The sequence shown here is derived from an EMBL/GenBank/DDBJ whole genome shotgun (WGS) entry which is preliminary data.</text>
</comment>
<dbReference type="InterPro" id="IPR029044">
    <property type="entry name" value="Nucleotide-diphossugar_trans"/>
</dbReference>
<keyword evidence="2 9" id="KW-0321">Glycogen metabolism</keyword>
<dbReference type="Proteomes" id="UP001595880">
    <property type="component" value="Unassembled WGS sequence"/>
</dbReference>
<dbReference type="InterPro" id="IPR005835">
    <property type="entry name" value="NTP_transferase_dom"/>
</dbReference>
<evidence type="ECO:0000256" key="4">
    <source>
        <dbReference type="ARBA" id="ARBA00022695"/>
    </source>
</evidence>
<evidence type="ECO:0000256" key="1">
    <source>
        <dbReference type="ARBA" id="ARBA00010443"/>
    </source>
</evidence>
<dbReference type="PANTHER" id="PTHR43523:SF2">
    <property type="entry name" value="GLUCOSE-1-PHOSPHATE ADENYLYLTRANSFERASE"/>
    <property type="match status" value="1"/>
</dbReference>
<evidence type="ECO:0000259" key="10">
    <source>
        <dbReference type="Pfam" id="PF00483"/>
    </source>
</evidence>
<dbReference type="PROSITE" id="PS00809">
    <property type="entry name" value="ADP_GLC_PYROPHOSPH_2"/>
    <property type="match status" value="1"/>
</dbReference>
<feature type="domain" description="Nucleotidyl transferase" evidence="10">
    <location>
        <begin position="7"/>
        <end position="260"/>
    </location>
</feature>
<dbReference type="EC" id="2.7.7.27" evidence="9"/>
<dbReference type="HAMAP" id="MF_00624">
    <property type="entry name" value="GlgC"/>
    <property type="match status" value="1"/>
</dbReference>
<sequence>MKKECVTMLLAGGVGKRLGKLTSNIAKPAVPFGGKYRIIDFALSNCMQSNMTPVGVVTQYQAHTIHQHIGSGNAWGFDHSKNKLTLLSPFTNVNGGEWYEGTADAITKNIDYIDQFQPEYVLILSGDHIYHMDYNKLIAHHKNMQADVTISAIHVPWEDTRRFGIIHRNTQFEITEFEEKPMHAKSNLASMGIYVFNWDILKEYLNKDNENIKSNHDFGKDILPKMLQQNKKLYVFPFQGYWKDVGTIESYWEAHMELLDGEFTEFNQDSHLFTHTHNRVFPPHQIMEGGHVIKSIVSNGCMIAGIIQNSVLFENVHVNKYSTISQSVIHQGATIGRYVDLERVIIQENVTIPDYTTIKVPITEEPLILTNEYILAEQKVGGLNI</sequence>
<dbReference type="NCBIfam" id="TIGR02091">
    <property type="entry name" value="glgC"/>
    <property type="match status" value="1"/>
</dbReference>
<name>A0ABV8VX39_9BACI</name>
<feature type="binding site" evidence="9">
    <location>
        <position position="99"/>
    </location>
    <ligand>
        <name>alpha-D-glucose 1-phosphate</name>
        <dbReference type="ChEBI" id="CHEBI:58601"/>
    </ligand>
</feature>
<evidence type="ECO:0000259" key="11">
    <source>
        <dbReference type="Pfam" id="PF24894"/>
    </source>
</evidence>
<feature type="binding site" evidence="9">
    <location>
        <position position="164"/>
    </location>
    <ligand>
        <name>alpha-D-glucose 1-phosphate</name>
        <dbReference type="ChEBI" id="CHEBI:58601"/>
    </ligand>
</feature>
<keyword evidence="4 9" id="KW-0548">Nucleotidyltransferase</keyword>
<dbReference type="SUPFAM" id="SSF53448">
    <property type="entry name" value="Nucleotide-diphospho-sugar transferases"/>
    <property type="match status" value="1"/>
</dbReference>
<dbReference type="InterPro" id="IPR011831">
    <property type="entry name" value="ADP-Glc_PPase"/>
</dbReference>
<dbReference type="InterPro" id="IPR056818">
    <property type="entry name" value="GlmU/GlgC-like_hexapep"/>
</dbReference>
<evidence type="ECO:0000256" key="6">
    <source>
        <dbReference type="ARBA" id="ARBA00022840"/>
    </source>
</evidence>
<comment type="similarity">
    <text evidence="1 9">Belongs to the bacterial/plant glucose-1-phosphate adenylyltransferase family.</text>
</comment>
<evidence type="ECO:0000313" key="13">
    <source>
        <dbReference type="Proteomes" id="UP001595880"/>
    </source>
</evidence>